<dbReference type="FunFam" id="1.10.10.1420:FF:000003">
    <property type="entry name" value="CDT1-like protein a chloroplastic"/>
    <property type="match status" value="1"/>
</dbReference>
<keyword evidence="6" id="KW-1185">Reference proteome</keyword>
<dbReference type="CDD" id="cd08767">
    <property type="entry name" value="Cdt1_c"/>
    <property type="match status" value="1"/>
</dbReference>
<dbReference type="Pfam" id="PF08839">
    <property type="entry name" value="CDT1"/>
    <property type="match status" value="1"/>
</dbReference>
<dbReference type="GO" id="GO:0003677">
    <property type="term" value="F:DNA binding"/>
    <property type="evidence" value="ECO:0007669"/>
    <property type="project" value="InterPro"/>
</dbReference>
<protein>
    <submittedName>
        <fullName evidence="5">CDT1-like protein a, chloroplastic</fullName>
    </submittedName>
</protein>
<dbReference type="InterPro" id="IPR038090">
    <property type="entry name" value="Cdt1_C_WH_dom_sf"/>
</dbReference>
<evidence type="ECO:0000256" key="1">
    <source>
        <dbReference type="ARBA" id="ARBA00008356"/>
    </source>
</evidence>
<evidence type="ECO:0000313" key="6">
    <source>
        <dbReference type="Proteomes" id="UP001163823"/>
    </source>
</evidence>
<dbReference type="SMART" id="SM01075">
    <property type="entry name" value="CDT1"/>
    <property type="match status" value="1"/>
</dbReference>
<dbReference type="Proteomes" id="UP001163823">
    <property type="component" value="Chromosome 3"/>
</dbReference>
<dbReference type="KEGG" id="qsa:O6P43_006919"/>
<feature type="region of interest" description="Disordered" evidence="3">
    <location>
        <begin position="1"/>
        <end position="57"/>
    </location>
</feature>
<feature type="domain" description="CDT1 Geminin-binding" evidence="4">
    <location>
        <begin position="111"/>
        <end position="243"/>
    </location>
</feature>
<dbReference type="PANTHER" id="PTHR28637">
    <property type="entry name" value="DNA REPLICATION FACTOR CDT1"/>
    <property type="match status" value="1"/>
</dbReference>
<comment type="caution">
    <text evidence="5">The sequence shown here is derived from an EMBL/GenBank/DDBJ whole genome shotgun (WGS) entry which is preliminary data.</text>
</comment>
<accession>A0AAD7Q9C2</accession>
<dbReference type="PANTHER" id="PTHR28637:SF1">
    <property type="entry name" value="DNA REPLICATION FACTOR CDT1"/>
    <property type="match status" value="1"/>
</dbReference>
<dbReference type="InterPro" id="IPR032054">
    <property type="entry name" value="Cdt1_C"/>
</dbReference>
<feature type="region of interest" description="Disordered" evidence="3">
    <location>
        <begin position="474"/>
        <end position="501"/>
    </location>
</feature>
<name>A0AAD7Q9C2_QUISA</name>
<feature type="region of interest" description="Disordered" evidence="3">
    <location>
        <begin position="350"/>
        <end position="406"/>
    </location>
</feature>
<dbReference type="AlphaFoldDB" id="A0AAD7Q9C2"/>
<feature type="compositionally biased region" description="Polar residues" evidence="3">
    <location>
        <begin position="1"/>
        <end position="10"/>
    </location>
</feature>
<evidence type="ECO:0000259" key="4">
    <source>
        <dbReference type="SMART" id="SM01075"/>
    </source>
</evidence>
<comment type="similarity">
    <text evidence="1">Belongs to the Cdt1 family.</text>
</comment>
<dbReference type="Gene3D" id="1.10.10.1420">
    <property type="entry name" value="DNA replication factor Cdt1, C-terminal WH domain"/>
    <property type="match status" value="1"/>
</dbReference>
<sequence>MSSSGTSSLPFRSKKKPHLNNSDSKPQSPKPNQLSSKTPEKNSQIPRRARNSGTALSLKEIRKVAERLQESNRVQQHDPIERVKSARRQITMSAGENMDREKNVLNRPTKLLEKYQMLVEFFDSLDSSIRLLRLKSSMPTFTNIFPKIECLTDRRFTHGHLAQLKFILPEVIEIKKVLVFDERTSCMKPDLHVTVNSDALHSDKKLTSECGNMSVRKFFRAQLTEFLESHPEGNEIPEEMLPEPFNRLKKTHHPDTMKVPSSLLNVETSTDGLAAQPPAASTICIQANQISDETLTAPIRISNQVLVSNINNVCQISMHTDTSFGAVGKQQPVVATHVSQSFRRRFSQRSISKEADNAQQSLPEDSFLTPGLSNPEPSLKRVSFNKETRSHLTPGPSKLASSSTSGEKGASLCASPACFTPSGAPAGTTSKGLHSKENGDGSFADVAAIDSTPVKLTSTPSRLMTVTPVLQPPKRCYMSPGNDASSLPNKLVRRPSRSRSLKFDTPVKNEKTENEVNDAGGITIDDDILDILPENLLRSIMEKERLAIEERNPAISQAKRRQKMIASLPKLFNMIHLLFHSINRSIITKEELIHKIISSHCDIIDRREVEERLNLLIELVPEWISEKQASTGDSLFCVNKMTSPDSIRSQLEEAK</sequence>
<keyword evidence="2" id="KW-0131">Cell cycle</keyword>
<organism evidence="5 6">
    <name type="scientific">Quillaja saponaria</name>
    <name type="common">Soap bark tree</name>
    <dbReference type="NCBI Taxonomy" id="32244"/>
    <lineage>
        <taxon>Eukaryota</taxon>
        <taxon>Viridiplantae</taxon>
        <taxon>Streptophyta</taxon>
        <taxon>Embryophyta</taxon>
        <taxon>Tracheophyta</taxon>
        <taxon>Spermatophyta</taxon>
        <taxon>Magnoliopsida</taxon>
        <taxon>eudicotyledons</taxon>
        <taxon>Gunneridae</taxon>
        <taxon>Pentapetalae</taxon>
        <taxon>rosids</taxon>
        <taxon>fabids</taxon>
        <taxon>Fabales</taxon>
        <taxon>Quillajaceae</taxon>
        <taxon>Quillaja</taxon>
    </lineage>
</organism>
<dbReference type="InterPro" id="IPR036390">
    <property type="entry name" value="WH_DNA-bd_sf"/>
</dbReference>
<dbReference type="SUPFAM" id="SSF46785">
    <property type="entry name" value="Winged helix' DNA-binding domain"/>
    <property type="match status" value="1"/>
</dbReference>
<evidence type="ECO:0000256" key="2">
    <source>
        <dbReference type="ARBA" id="ARBA00023306"/>
    </source>
</evidence>
<dbReference type="GO" id="GO:0030174">
    <property type="term" value="P:regulation of DNA-templated DNA replication initiation"/>
    <property type="evidence" value="ECO:0007669"/>
    <property type="project" value="InterPro"/>
</dbReference>
<reference evidence="5" key="1">
    <citation type="journal article" date="2023" name="Science">
        <title>Elucidation of the pathway for biosynthesis of saponin adjuvants from the soapbark tree.</title>
        <authorList>
            <person name="Reed J."/>
            <person name="Orme A."/>
            <person name="El-Demerdash A."/>
            <person name="Owen C."/>
            <person name="Martin L.B.B."/>
            <person name="Misra R.C."/>
            <person name="Kikuchi S."/>
            <person name="Rejzek M."/>
            <person name="Martin A.C."/>
            <person name="Harkess A."/>
            <person name="Leebens-Mack J."/>
            <person name="Louveau T."/>
            <person name="Stephenson M.J."/>
            <person name="Osbourn A."/>
        </authorList>
    </citation>
    <scope>NUCLEOTIDE SEQUENCE</scope>
    <source>
        <strain evidence="5">S10</strain>
    </source>
</reference>
<proteinExistence type="inferred from homology"/>
<dbReference type="GO" id="GO:0071163">
    <property type="term" value="P:DNA replication preinitiation complex assembly"/>
    <property type="evidence" value="ECO:0007669"/>
    <property type="project" value="InterPro"/>
</dbReference>
<dbReference type="CDD" id="cd08674">
    <property type="entry name" value="Cdt1_m"/>
    <property type="match status" value="1"/>
</dbReference>
<dbReference type="GO" id="GO:0070182">
    <property type="term" value="F:DNA polymerase binding"/>
    <property type="evidence" value="ECO:0007669"/>
    <property type="project" value="TreeGrafter"/>
</dbReference>
<dbReference type="InterPro" id="IPR014939">
    <property type="entry name" value="CDT1_Gemini-bd-like"/>
</dbReference>
<dbReference type="Pfam" id="PF16679">
    <property type="entry name" value="CDT1_C"/>
    <property type="match status" value="1"/>
</dbReference>
<gene>
    <name evidence="5" type="ORF">O6P43_006919</name>
</gene>
<dbReference type="EMBL" id="JARAOO010000003">
    <property type="protein sequence ID" value="KAJ7977265.1"/>
    <property type="molecule type" value="Genomic_DNA"/>
</dbReference>
<feature type="compositionally biased region" description="Basic residues" evidence="3">
    <location>
        <begin position="491"/>
        <end position="500"/>
    </location>
</feature>
<dbReference type="InterPro" id="IPR045173">
    <property type="entry name" value="Cdt1"/>
</dbReference>
<dbReference type="GO" id="GO:0005634">
    <property type="term" value="C:nucleus"/>
    <property type="evidence" value="ECO:0007669"/>
    <property type="project" value="TreeGrafter"/>
</dbReference>
<evidence type="ECO:0000256" key="3">
    <source>
        <dbReference type="SAM" id="MobiDB-lite"/>
    </source>
</evidence>
<evidence type="ECO:0000313" key="5">
    <source>
        <dbReference type="EMBL" id="KAJ7977265.1"/>
    </source>
</evidence>
<dbReference type="GO" id="GO:0000076">
    <property type="term" value="P:DNA replication checkpoint signaling"/>
    <property type="evidence" value="ECO:0007669"/>
    <property type="project" value="TreeGrafter"/>
</dbReference>
<feature type="compositionally biased region" description="Polar residues" evidence="3">
    <location>
        <begin position="19"/>
        <end position="55"/>
    </location>
</feature>
<dbReference type="GO" id="GO:0000278">
    <property type="term" value="P:mitotic cell cycle"/>
    <property type="evidence" value="ECO:0007669"/>
    <property type="project" value="TreeGrafter"/>
</dbReference>